<keyword evidence="11" id="KW-1185">Reference proteome</keyword>
<evidence type="ECO:0000313" key="10">
    <source>
        <dbReference type="EMBL" id="APZ51167.1"/>
    </source>
</evidence>
<dbReference type="InterPro" id="IPR020615">
    <property type="entry name" value="Thiolase_acyl_enz_int_AS"/>
</dbReference>
<accession>A0A1P8UP79</accession>
<dbReference type="GO" id="GO:0044281">
    <property type="term" value="P:small molecule metabolic process"/>
    <property type="evidence" value="ECO:0007669"/>
    <property type="project" value="UniProtKB-ARBA"/>
</dbReference>
<dbReference type="PIRSF" id="PIRSF000429">
    <property type="entry name" value="Ac-CoA_Ac_transf"/>
    <property type="match status" value="1"/>
</dbReference>
<comment type="pathway">
    <text evidence="5">Metabolic intermediate biosynthesis; (R)-mevalonate biosynthesis; (R)-mevalonate from acetyl-CoA: step 1/3.</text>
</comment>
<feature type="domain" description="Thiolase C-terminal" evidence="9">
    <location>
        <begin position="271"/>
        <end position="390"/>
    </location>
</feature>
<reference evidence="10 11" key="1">
    <citation type="submission" date="2016-04" db="EMBL/GenBank/DDBJ databases">
        <title>Deep-sea bacteria in the southern Pacific.</title>
        <authorList>
            <person name="Tang K."/>
        </authorList>
    </citation>
    <scope>NUCLEOTIDE SEQUENCE [LARGE SCALE GENOMIC DNA]</scope>
    <source>
        <strain evidence="10 11">JLT2014</strain>
    </source>
</reference>
<comment type="similarity">
    <text evidence="1 7">Belongs to the thiolase-like superfamily. Thiolase family.</text>
</comment>
<feature type="active site" description="Acyl-thioester intermediate" evidence="6">
    <location>
        <position position="87"/>
    </location>
</feature>
<dbReference type="GO" id="GO:0042619">
    <property type="term" value="P:poly-hydroxybutyrate biosynthetic process"/>
    <property type="evidence" value="ECO:0007669"/>
    <property type="project" value="UniProtKB-KW"/>
</dbReference>
<evidence type="ECO:0000256" key="2">
    <source>
        <dbReference type="ARBA" id="ARBA00022679"/>
    </source>
</evidence>
<dbReference type="InterPro" id="IPR020613">
    <property type="entry name" value="Thiolase_CS"/>
</dbReference>
<dbReference type="Pfam" id="PF02803">
    <property type="entry name" value="Thiolase_C"/>
    <property type="match status" value="1"/>
</dbReference>
<feature type="active site" description="Proton acceptor" evidence="6">
    <location>
        <position position="377"/>
    </location>
</feature>
<dbReference type="STRING" id="1250539.Ga0080574_TMP833"/>
<evidence type="ECO:0000259" key="9">
    <source>
        <dbReference type="Pfam" id="PF02803"/>
    </source>
</evidence>
<organism evidence="10 11">
    <name type="scientific">Salipiger abyssi</name>
    <dbReference type="NCBI Taxonomy" id="1250539"/>
    <lineage>
        <taxon>Bacteria</taxon>
        <taxon>Pseudomonadati</taxon>
        <taxon>Pseudomonadota</taxon>
        <taxon>Alphaproteobacteria</taxon>
        <taxon>Rhodobacterales</taxon>
        <taxon>Roseobacteraceae</taxon>
        <taxon>Salipiger</taxon>
    </lineage>
</organism>
<dbReference type="FunFam" id="3.40.47.10:FF:000010">
    <property type="entry name" value="Acetyl-CoA acetyltransferase (Thiolase)"/>
    <property type="match status" value="1"/>
</dbReference>
<gene>
    <name evidence="10" type="ORF">Ga0080574_TMP833</name>
</gene>
<dbReference type="SUPFAM" id="SSF53901">
    <property type="entry name" value="Thiolase-like"/>
    <property type="match status" value="2"/>
</dbReference>
<feature type="active site" description="Proton acceptor" evidence="6">
    <location>
        <position position="347"/>
    </location>
</feature>
<keyword evidence="4 7" id="KW-0012">Acyltransferase</keyword>
<keyword evidence="2 7" id="KW-0808">Transferase</keyword>
<dbReference type="PROSITE" id="PS00099">
    <property type="entry name" value="THIOLASE_3"/>
    <property type="match status" value="1"/>
</dbReference>
<name>A0A1P8UP79_9RHOB</name>
<evidence type="ECO:0000313" key="11">
    <source>
        <dbReference type="Proteomes" id="UP000187059"/>
    </source>
</evidence>
<dbReference type="NCBIfam" id="TIGR01930">
    <property type="entry name" value="AcCoA-C-Actrans"/>
    <property type="match status" value="1"/>
</dbReference>
<dbReference type="GO" id="GO:0003985">
    <property type="term" value="F:acetyl-CoA C-acetyltransferase activity"/>
    <property type="evidence" value="ECO:0007669"/>
    <property type="project" value="UniProtKB-EC"/>
</dbReference>
<dbReference type="RefSeq" id="WP_237219321.1">
    <property type="nucleotide sequence ID" value="NZ_CP015093.1"/>
</dbReference>
<evidence type="ECO:0000259" key="8">
    <source>
        <dbReference type="Pfam" id="PF00108"/>
    </source>
</evidence>
<dbReference type="PANTHER" id="PTHR18919:SF138">
    <property type="entry name" value="ACETYL-COA C-ACETYLTRANSFERASE"/>
    <property type="match status" value="1"/>
</dbReference>
<sequence>MDVFIASAKRTPLGTFQGALSGLSAPELAGAAIAEACKQGPVAPGVVDEVVLGNVLAAGLGQAPARQAGVHGGLPLSVPATAVSKVCGSGMRAVIDASDRIAAGSANIVVAGGMESMSRAPYLSDKTRGGARLGHIRMIDHMFHDGLEDAYDRGRLMGSCAEECAQRYGFTREDQDAYAERSIARAQAALQEGRFAAELCPVTVRHRKEERTVSQDEQPGLARSGGLSRLRPAFREAGTITAGNASTISDGAAALVVGSGAALSAAGARRRARIVGHAGHAQEPVWFSTAPAPAVRKLLDRIGWRVGDVDLWEVNEAFAVVAMAFIRDLDLDPERVNVNGGAVSLGHPIGASGARIIVTLLHALEARRLKRGIATICIGGGEALAVAIERE</sequence>
<evidence type="ECO:0000256" key="4">
    <source>
        <dbReference type="ARBA" id="ARBA00023315"/>
    </source>
</evidence>
<dbReference type="PANTHER" id="PTHR18919">
    <property type="entry name" value="ACETYL-COA C-ACYLTRANSFERASE"/>
    <property type="match status" value="1"/>
</dbReference>
<dbReference type="EMBL" id="CP015093">
    <property type="protein sequence ID" value="APZ51167.1"/>
    <property type="molecule type" value="Genomic_DNA"/>
</dbReference>
<dbReference type="AlphaFoldDB" id="A0A1P8UP79"/>
<evidence type="ECO:0000256" key="1">
    <source>
        <dbReference type="ARBA" id="ARBA00010982"/>
    </source>
</evidence>
<dbReference type="InterPro" id="IPR002155">
    <property type="entry name" value="Thiolase"/>
</dbReference>
<dbReference type="KEGG" id="paby:Ga0080574_TMP833"/>
<dbReference type="CDD" id="cd00751">
    <property type="entry name" value="thiolase"/>
    <property type="match status" value="1"/>
</dbReference>
<dbReference type="EC" id="2.3.1.9" evidence="10"/>
<dbReference type="PROSITE" id="PS00737">
    <property type="entry name" value="THIOLASE_2"/>
    <property type="match status" value="1"/>
</dbReference>
<keyword evidence="3" id="KW-0583">PHB biosynthesis</keyword>
<evidence type="ECO:0000256" key="5">
    <source>
        <dbReference type="ARBA" id="ARBA00037924"/>
    </source>
</evidence>
<evidence type="ECO:0000256" key="3">
    <source>
        <dbReference type="ARBA" id="ARBA00022752"/>
    </source>
</evidence>
<dbReference type="InterPro" id="IPR016039">
    <property type="entry name" value="Thiolase-like"/>
</dbReference>
<evidence type="ECO:0000256" key="6">
    <source>
        <dbReference type="PIRSR" id="PIRSR000429-1"/>
    </source>
</evidence>
<dbReference type="InterPro" id="IPR020610">
    <property type="entry name" value="Thiolase_AS"/>
</dbReference>
<dbReference type="Pfam" id="PF00108">
    <property type="entry name" value="Thiolase_N"/>
    <property type="match status" value="1"/>
</dbReference>
<dbReference type="InterPro" id="IPR020617">
    <property type="entry name" value="Thiolase_C"/>
</dbReference>
<dbReference type="PROSITE" id="PS00098">
    <property type="entry name" value="THIOLASE_1"/>
    <property type="match status" value="1"/>
</dbReference>
<dbReference type="Proteomes" id="UP000187059">
    <property type="component" value="Chromosome"/>
</dbReference>
<protein>
    <submittedName>
        <fullName evidence="10">Acetyl-CoA C-acetyltransferase</fullName>
        <ecNumber evidence="10">2.3.1.9</ecNumber>
    </submittedName>
</protein>
<dbReference type="InterPro" id="IPR020616">
    <property type="entry name" value="Thiolase_N"/>
</dbReference>
<dbReference type="Gene3D" id="3.40.47.10">
    <property type="match status" value="2"/>
</dbReference>
<evidence type="ECO:0000256" key="7">
    <source>
        <dbReference type="RuleBase" id="RU003557"/>
    </source>
</evidence>
<proteinExistence type="inferred from homology"/>
<feature type="domain" description="Thiolase N-terminal" evidence="8">
    <location>
        <begin position="3"/>
        <end position="258"/>
    </location>
</feature>